<reference evidence="1" key="1">
    <citation type="submission" date="2021-01" db="EMBL/GenBank/DDBJ databases">
        <authorList>
            <person name="Corre E."/>
            <person name="Pelletier E."/>
            <person name="Niang G."/>
            <person name="Scheremetjew M."/>
            <person name="Finn R."/>
            <person name="Kale V."/>
            <person name="Holt S."/>
            <person name="Cochrane G."/>
            <person name="Meng A."/>
            <person name="Brown T."/>
            <person name="Cohen L."/>
        </authorList>
    </citation>
    <scope>NUCLEOTIDE SEQUENCE</scope>
    <source>
        <strain evidence="1">GSO104</strain>
    </source>
</reference>
<gene>
    <name evidence="1" type="ORF">DBRI00130_LOCUS661</name>
</gene>
<dbReference type="InterPro" id="IPR005331">
    <property type="entry name" value="Sulfotransferase"/>
</dbReference>
<sequence length="248" mass="29349">MLEGHWKNENGIDFYRVPTNVQKFQGGDSFKFDGDCTFTFVRDPLLKFMSAYFTINFYIAEMGRQKSKSWQEQYNAIIKNYAFWNITTEPARFRTFVYDMINSTNEFLSVRPMDHAYTISGNMSPFFGSKIHFIGRVEQLSEHWEILSKLDHCQDAIRGRETSNHELSFGYLANEFQNHEVTEMLGLTGMDSRTSQKSEFPQYKELIRDQQLLNDIVEHLWQDYVCFGYEPKYPKLGFEYSGKFQMPY</sequence>
<name>A0A7S4UY94_9STRA</name>
<dbReference type="GO" id="GO:0016020">
    <property type="term" value="C:membrane"/>
    <property type="evidence" value="ECO:0007669"/>
    <property type="project" value="InterPro"/>
</dbReference>
<organism evidence="1">
    <name type="scientific">Ditylum brightwellii</name>
    <dbReference type="NCBI Taxonomy" id="49249"/>
    <lineage>
        <taxon>Eukaryota</taxon>
        <taxon>Sar</taxon>
        <taxon>Stramenopiles</taxon>
        <taxon>Ochrophyta</taxon>
        <taxon>Bacillariophyta</taxon>
        <taxon>Mediophyceae</taxon>
        <taxon>Lithodesmiophycidae</taxon>
        <taxon>Lithodesmiales</taxon>
        <taxon>Lithodesmiaceae</taxon>
        <taxon>Ditylum</taxon>
    </lineage>
</organism>
<evidence type="ECO:0000313" key="1">
    <source>
        <dbReference type="EMBL" id="CAE4579109.1"/>
    </source>
</evidence>
<accession>A0A7S4UY94</accession>
<dbReference type="Pfam" id="PF03567">
    <property type="entry name" value="Sulfotransfer_2"/>
    <property type="match status" value="1"/>
</dbReference>
<evidence type="ECO:0008006" key="2">
    <source>
        <dbReference type="Google" id="ProtNLM"/>
    </source>
</evidence>
<dbReference type="EMBL" id="HBNS01000838">
    <property type="protein sequence ID" value="CAE4579109.1"/>
    <property type="molecule type" value="Transcribed_RNA"/>
</dbReference>
<proteinExistence type="predicted"/>
<dbReference type="AlphaFoldDB" id="A0A7S4UY94"/>
<protein>
    <recommendedName>
        <fullName evidence="2">Sulfotransferase domain-containing protein</fullName>
    </recommendedName>
</protein>
<dbReference type="GO" id="GO:0008146">
    <property type="term" value="F:sulfotransferase activity"/>
    <property type="evidence" value="ECO:0007669"/>
    <property type="project" value="InterPro"/>
</dbReference>